<dbReference type="Proteomes" id="UP000815325">
    <property type="component" value="Unassembled WGS sequence"/>
</dbReference>
<gene>
    <name evidence="2" type="ORF">DUNSADRAFT_9033</name>
</gene>
<dbReference type="EMBL" id="MU069763">
    <property type="protein sequence ID" value="KAF5834332.1"/>
    <property type="molecule type" value="Genomic_DNA"/>
</dbReference>
<evidence type="ECO:0000256" key="1">
    <source>
        <dbReference type="SAM" id="MobiDB-lite"/>
    </source>
</evidence>
<proteinExistence type="predicted"/>
<evidence type="ECO:0000313" key="2">
    <source>
        <dbReference type="EMBL" id="KAF5834332.1"/>
    </source>
</evidence>
<name>A0ABQ7GI92_DUNSA</name>
<protein>
    <recommendedName>
        <fullName evidence="4">Encoded protein</fullName>
    </recommendedName>
</protein>
<keyword evidence="3" id="KW-1185">Reference proteome</keyword>
<accession>A0ABQ7GI92</accession>
<sequence length="105" mass="11327">MVTEGEEESAPAPALSWPEMEARGRKVAKRRLSERGGTGGSTQLGAVRFVRKVVKVWVQVPSSRRSSSDARCACALWVEDSKQSSGAKGQGPWPWSDQVGEGRGL</sequence>
<reference evidence="2" key="1">
    <citation type="submission" date="2017-08" db="EMBL/GenBank/DDBJ databases">
        <authorList>
            <person name="Polle J.E."/>
            <person name="Barry K."/>
            <person name="Cushman J."/>
            <person name="Schmutz J."/>
            <person name="Tran D."/>
            <person name="Hathwaick L.T."/>
            <person name="Yim W.C."/>
            <person name="Jenkins J."/>
            <person name="Mckie-Krisberg Z.M."/>
            <person name="Prochnik S."/>
            <person name="Lindquist E."/>
            <person name="Dockter R.B."/>
            <person name="Adam C."/>
            <person name="Molina H."/>
            <person name="Bunkerborg J."/>
            <person name="Jin E."/>
            <person name="Buchheim M."/>
            <person name="Magnuson J."/>
        </authorList>
    </citation>
    <scope>NUCLEOTIDE SEQUENCE</scope>
    <source>
        <strain evidence="2">CCAP 19/18</strain>
    </source>
</reference>
<organism evidence="2 3">
    <name type="scientific">Dunaliella salina</name>
    <name type="common">Green alga</name>
    <name type="synonym">Protococcus salinus</name>
    <dbReference type="NCBI Taxonomy" id="3046"/>
    <lineage>
        <taxon>Eukaryota</taxon>
        <taxon>Viridiplantae</taxon>
        <taxon>Chlorophyta</taxon>
        <taxon>core chlorophytes</taxon>
        <taxon>Chlorophyceae</taxon>
        <taxon>CS clade</taxon>
        <taxon>Chlamydomonadales</taxon>
        <taxon>Dunaliellaceae</taxon>
        <taxon>Dunaliella</taxon>
    </lineage>
</organism>
<comment type="caution">
    <text evidence="2">The sequence shown here is derived from an EMBL/GenBank/DDBJ whole genome shotgun (WGS) entry which is preliminary data.</text>
</comment>
<feature type="region of interest" description="Disordered" evidence="1">
    <location>
        <begin position="1"/>
        <end position="41"/>
    </location>
</feature>
<evidence type="ECO:0000313" key="3">
    <source>
        <dbReference type="Proteomes" id="UP000815325"/>
    </source>
</evidence>
<evidence type="ECO:0008006" key="4">
    <source>
        <dbReference type="Google" id="ProtNLM"/>
    </source>
</evidence>
<feature type="region of interest" description="Disordered" evidence="1">
    <location>
        <begin position="80"/>
        <end position="105"/>
    </location>
</feature>